<feature type="non-terminal residue" evidence="2">
    <location>
        <position position="1"/>
    </location>
</feature>
<sequence length="507" mass="52149">LTWSVSPALPAGATFSTSTGQIVWTPDCAAAEGGASGVYGPFTLTATAATSEFGSSNAFSIQVTDTPVAIGPPTAAASAQVLTGNAAGDTTAIKITFTAPGGATAFKVYRAPFGHYPEYDEAGGATPTQPASYPPPSPWTLTGVTASGGSDIPPARDYWYYVVYAQNACGDFSVASTMTTGTLDYHLGDVTNGFEHGFGDNLVQSEDISELGAHYGATLVPADPYGYLDVGPTTTSFVDGRPTTDHKVNFEDLVMFAINYNVVSAPGRPSTPASAQRAALKAAAADLLTIQTPDVVALGATVKVPLAFEGTGSVQALSVSLSWDPAVVTPVGQAAGELLFTLDGMALSAKPGTVDAAVLGAGQGIVGAGELATVTFQVIAAGDPNIRVATVDARDAHNRSITVNATRQPLAPELPTVTTLQLAGRNPFRQTVALSVSLSAPGPMELCVFSVDGRKLRTLASGVRDAGVYPILWDGRDEQGNGVSTGVFYVRFLAGSVRQTRAITYLR</sequence>
<dbReference type="GO" id="GO:0030246">
    <property type="term" value="F:carbohydrate binding"/>
    <property type="evidence" value="ECO:0007669"/>
    <property type="project" value="InterPro"/>
</dbReference>
<dbReference type="InterPro" id="IPR013783">
    <property type="entry name" value="Ig-like_fold"/>
</dbReference>
<organism evidence="2 3">
    <name type="scientific">Eiseniibacteriota bacterium</name>
    <dbReference type="NCBI Taxonomy" id="2212470"/>
    <lineage>
        <taxon>Bacteria</taxon>
        <taxon>Candidatus Eiseniibacteriota</taxon>
    </lineage>
</organism>
<accession>A0A538U2G6</accession>
<name>A0A538U2G6_UNCEI</name>
<dbReference type="Pfam" id="PF05345">
    <property type="entry name" value="He_PIG"/>
    <property type="match status" value="1"/>
</dbReference>
<dbReference type="Gene3D" id="2.60.40.680">
    <property type="match status" value="1"/>
</dbReference>
<dbReference type="GO" id="GO:0000272">
    <property type="term" value="P:polysaccharide catabolic process"/>
    <property type="evidence" value="ECO:0007669"/>
    <property type="project" value="InterPro"/>
</dbReference>
<gene>
    <name evidence="2" type="ORF">E6K81_13430</name>
</gene>
<dbReference type="Gene3D" id="2.60.40.4070">
    <property type="match status" value="1"/>
</dbReference>
<reference evidence="2 3" key="1">
    <citation type="journal article" date="2019" name="Nat. Microbiol.">
        <title>Mediterranean grassland soil C-N compound turnover is dependent on rainfall and depth, and is mediated by genomically divergent microorganisms.</title>
        <authorList>
            <person name="Diamond S."/>
            <person name="Andeer P.F."/>
            <person name="Li Z."/>
            <person name="Crits-Christoph A."/>
            <person name="Burstein D."/>
            <person name="Anantharaman K."/>
            <person name="Lane K.R."/>
            <person name="Thomas B.C."/>
            <person name="Pan C."/>
            <person name="Northen T.R."/>
            <person name="Banfield J.F."/>
        </authorList>
    </citation>
    <scope>NUCLEOTIDE SEQUENCE [LARGE SCALE GENOMIC DNA]</scope>
    <source>
        <strain evidence="2">WS_11</strain>
    </source>
</reference>
<dbReference type="SUPFAM" id="SSF49384">
    <property type="entry name" value="Carbohydrate-binding domain"/>
    <property type="match status" value="1"/>
</dbReference>
<evidence type="ECO:0000313" key="3">
    <source>
        <dbReference type="Proteomes" id="UP000319771"/>
    </source>
</evidence>
<evidence type="ECO:0000313" key="2">
    <source>
        <dbReference type="EMBL" id="TMQ70072.1"/>
    </source>
</evidence>
<protein>
    <recommendedName>
        <fullName evidence="1">Cohesin domain-containing protein</fullName>
    </recommendedName>
</protein>
<comment type="caution">
    <text evidence="2">The sequence shown here is derived from an EMBL/GenBank/DDBJ whole genome shotgun (WGS) entry which is preliminary data.</text>
</comment>
<dbReference type="InterPro" id="IPR002102">
    <property type="entry name" value="Cohesin_dom"/>
</dbReference>
<dbReference type="AlphaFoldDB" id="A0A538U2G6"/>
<dbReference type="Gene3D" id="2.60.40.10">
    <property type="entry name" value="Immunoglobulins"/>
    <property type="match status" value="1"/>
</dbReference>
<dbReference type="Pfam" id="PF00963">
    <property type="entry name" value="Cohesin"/>
    <property type="match status" value="1"/>
</dbReference>
<evidence type="ECO:0000259" key="1">
    <source>
        <dbReference type="Pfam" id="PF00963"/>
    </source>
</evidence>
<dbReference type="CDD" id="cd08547">
    <property type="entry name" value="Type_II_cohesin"/>
    <property type="match status" value="1"/>
</dbReference>
<dbReference type="EMBL" id="VBPB01000252">
    <property type="protein sequence ID" value="TMQ70072.1"/>
    <property type="molecule type" value="Genomic_DNA"/>
</dbReference>
<feature type="domain" description="Cohesin" evidence="1">
    <location>
        <begin position="288"/>
        <end position="384"/>
    </location>
</feature>
<proteinExistence type="predicted"/>
<dbReference type="Proteomes" id="UP000319771">
    <property type="component" value="Unassembled WGS sequence"/>
</dbReference>
<dbReference type="InterPro" id="IPR008965">
    <property type="entry name" value="CBM2/CBM3_carb-bd_dom_sf"/>
</dbReference>